<dbReference type="AlphaFoldDB" id="A0A078FSQ3"/>
<dbReference type="PaxDb" id="3708-A0A078FSQ3"/>
<name>A0A078FSQ3_BRANA</name>
<sequence length="32" mass="3574">MTIGHLRSESFGTCLLLLLLSLVFFLQATFTT</sequence>
<keyword evidence="1" id="KW-0812">Transmembrane</keyword>
<evidence type="ECO:0000313" key="3">
    <source>
        <dbReference type="Proteomes" id="UP000028999"/>
    </source>
</evidence>
<keyword evidence="3" id="KW-1185">Reference proteome</keyword>
<dbReference type="Proteomes" id="UP000028999">
    <property type="component" value="Unassembled WGS sequence"/>
</dbReference>
<gene>
    <name evidence="2" type="primary">BnaA04g11620D</name>
    <name evidence="2" type="ORF">GSBRNA2T00090326001</name>
</gene>
<evidence type="ECO:0000313" key="2">
    <source>
        <dbReference type="EMBL" id="CDY15949.1"/>
    </source>
</evidence>
<evidence type="ECO:0000256" key="1">
    <source>
        <dbReference type="SAM" id="Phobius"/>
    </source>
</evidence>
<accession>A0A078FSQ3</accession>
<keyword evidence="1" id="KW-0472">Membrane</keyword>
<feature type="transmembrane region" description="Helical" evidence="1">
    <location>
        <begin position="12"/>
        <end position="30"/>
    </location>
</feature>
<protein>
    <submittedName>
        <fullName evidence="2">BnaA04g11620D protein</fullName>
    </submittedName>
</protein>
<reference evidence="2 3" key="1">
    <citation type="journal article" date="2014" name="Science">
        <title>Plant genetics. Early allopolyploid evolution in the post-Neolithic Brassica napus oilseed genome.</title>
        <authorList>
            <person name="Chalhoub B."/>
            <person name="Denoeud F."/>
            <person name="Liu S."/>
            <person name="Parkin I.A."/>
            <person name="Tang H."/>
            <person name="Wang X."/>
            <person name="Chiquet J."/>
            <person name="Belcram H."/>
            <person name="Tong C."/>
            <person name="Samans B."/>
            <person name="Correa M."/>
            <person name="Da Silva C."/>
            <person name="Just J."/>
            <person name="Falentin C."/>
            <person name="Koh C.S."/>
            <person name="Le Clainche I."/>
            <person name="Bernard M."/>
            <person name="Bento P."/>
            <person name="Noel B."/>
            <person name="Labadie K."/>
            <person name="Alberti A."/>
            <person name="Charles M."/>
            <person name="Arnaud D."/>
            <person name="Guo H."/>
            <person name="Daviaud C."/>
            <person name="Alamery S."/>
            <person name="Jabbari K."/>
            <person name="Zhao M."/>
            <person name="Edger P.P."/>
            <person name="Chelaifa H."/>
            <person name="Tack D."/>
            <person name="Lassalle G."/>
            <person name="Mestiri I."/>
            <person name="Schnel N."/>
            <person name="Le Paslier M.C."/>
            <person name="Fan G."/>
            <person name="Renault V."/>
            <person name="Bayer P.E."/>
            <person name="Golicz A.A."/>
            <person name="Manoli S."/>
            <person name="Lee T.H."/>
            <person name="Thi V.H."/>
            <person name="Chalabi S."/>
            <person name="Hu Q."/>
            <person name="Fan C."/>
            <person name="Tollenaere R."/>
            <person name="Lu Y."/>
            <person name="Battail C."/>
            <person name="Shen J."/>
            <person name="Sidebottom C.H."/>
            <person name="Wang X."/>
            <person name="Canaguier A."/>
            <person name="Chauveau A."/>
            <person name="Berard A."/>
            <person name="Deniot G."/>
            <person name="Guan M."/>
            <person name="Liu Z."/>
            <person name="Sun F."/>
            <person name="Lim Y.P."/>
            <person name="Lyons E."/>
            <person name="Town C.D."/>
            <person name="Bancroft I."/>
            <person name="Wang X."/>
            <person name="Meng J."/>
            <person name="Ma J."/>
            <person name="Pires J.C."/>
            <person name="King G.J."/>
            <person name="Brunel D."/>
            <person name="Delourme R."/>
            <person name="Renard M."/>
            <person name="Aury J.M."/>
            <person name="Adams K.L."/>
            <person name="Batley J."/>
            <person name="Snowdon R.J."/>
            <person name="Tost J."/>
            <person name="Edwards D."/>
            <person name="Zhou Y."/>
            <person name="Hua W."/>
            <person name="Sharpe A.G."/>
            <person name="Paterson A.H."/>
            <person name="Guan C."/>
            <person name="Wincker P."/>
        </authorList>
    </citation>
    <scope>NUCLEOTIDE SEQUENCE [LARGE SCALE GENOMIC DNA]</scope>
    <source>
        <strain evidence="3">cv. Darmor-bzh</strain>
    </source>
</reference>
<dbReference type="EMBL" id="LK032059">
    <property type="protein sequence ID" value="CDY15949.1"/>
    <property type="molecule type" value="Genomic_DNA"/>
</dbReference>
<dbReference type="Gramene" id="CDY15949">
    <property type="protein sequence ID" value="CDY15949"/>
    <property type="gene ID" value="GSBRNA2T00090326001"/>
</dbReference>
<keyword evidence="1" id="KW-1133">Transmembrane helix</keyword>
<organism evidence="2 3">
    <name type="scientific">Brassica napus</name>
    <name type="common">Rape</name>
    <dbReference type="NCBI Taxonomy" id="3708"/>
    <lineage>
        <taxon>Eukaryota</taxon>
        <taxon>Viridiplantae</taxon>
        <taxon>Streptophyta</taxon>
        <taxon>Embryophyta</taxon>
        <taxon>Tracheophyta</taxon>
        <taxon>Spermatophyta</taxon>
        <taxon>Magnoliopsida</taxon>
        <taxon>eudicotyledons</taxon>
        <taxon>Gunneridae</taxon>
        <taxon>Pentapetalae</taxon>
        <taxon>rosids</taxon>
        <taxon>malvids</taxon>
        <taxon>Brassicales</taxon>
        <taxon>Brassicaceae</taxon>
        <taxon>Brassiceae</taxon>
        <taxon>Brassica</taxon>
    </lineage>
</organism>
<proteinExistence type="predicted"/>